<evidence type="ECO:0000313" key="3">
    <source>
        <dbReference type="Proteomes" id="UP000503011"/>
    </source>
</evidence>
<name>A0A6F8YUZ4_9ACTN</name>
<protein>
    <recommendedName>
        <fullName evidence="4">Lipocalin-like domain-containing protein</fullName>
    </recommendedName>
</protein>
<reference evidence="2 3" key="1">
    <citation type="submission" date="2020-03" db="EMBL/GenBank/DDBJ databases">
        <title>Whole genome shotgun sequence of Phytohabitans suffuscus NBRC 105367.</title>
        <authorList>
            <person name="Komaki H."/>
            <person name="Tamura T."/>
        </authorList>
    </citation>
    <scope>NUCLEOTIDE SEQUENCE [LARGE SCALE GENOMIC DNA]</scope>
    <source>
        <strain evidence="2 3">NBRC 105367</strain>
    </source>
</reference>
<feature type="region of interest" description="Disordered" evidence="1">
    <location>
        <begin position="32"/>
        <end position="55"/>
    </location>
</feature>
<proteinExistence type="predicted"/>
<keyword evidence="3" id="KW-1185">Reference proteome</keyword>
<dbReference type="KEGG" id="psuu:Psuf_069740"/>
<evidence type="ECO:0000313" key="2">
    <source>
        <dbReference type="EMBL" id="BCB89661.1"/>
    </source>
</evidence>
<reference evidence="2 3" key="2">
    <citation type="submission" date="2020-03" db="EMBL/GenBank/DDBJ databases">
        <authorList>
            <person name="Ichikawa N."/>
            <person name="Kimura A."/>
            <person name="Kitahashi Y."/>
            <person name="Uohara A."/>
        </authorList>
    </citation>
    <scope>NUCLEOTIDE SEQUENCE [LARGE SCALE GENOMIC DNA]</scope>
    <source>
        <strain evidence="2 3">NBRC 105367</strain>
    </source>
</reference>
<dbReference type="Proteomes" id="UP000503011">
    <property type="component" value="Chromosome"/>
</dbReference>
<evidence type="ECO:0000256" key="1">
    <source>
        <dbReference type="SAM" id="MobiDB-lite"/>
    </source>
</evidence>
<organism evidence="2 3">
    <name type="scientific">Phytohabitans suffuscus</name>
    <dbReference type="NCBI Taxonomy" id="624315"/>
    <lineage>
        <taxon>Bacteria</taxon>
        <taxon>Bacillati</taxon>
        <taxon>Actinomycetota</taxon>
        <taxon>Actinomycetes</taxon>
        <taxon>Micromonosporales</taxon>
        <taxon>Micromonosporaceae</taxon>
    </lineage>
</organism>
<accession>A0A6F8YUZ4</accession>
<gene>
    <name evidence="2" type="ORF">Psuf_069740</name>
</gene>
<sequence>MNTIAGTWLLRMKTPIGTIEADYRFEEEDGVIRGSASGGGGESTPLTDIAVQDGPTGQRVTWRQSITKPLRLDLDYDVVVDGDALCGESRAGRLPRARVTGRRTSA</sequence>
<evidence type="ECO:0008006" key="4">
    <source>
        <dbReference type="Google" id="ProtNLM"/>
    </source>
</evidence>
<dbReference type="EMBL" id="AP022871">
    <property type="protein sequence ID" value="BCB89661.1"/>
    <property type="molecule type" value="Genomic_DNA"/>
</dbReference>
<dbReference type="AlphaFoldDB" id="A0A6F8YUZ4"/>